<dbReference type="GO" id="GO:0005840">
    <property type="term" value="C:ribosome"/>
    <property type="evidence" value="ECO:0007669"/>
    <property type="project" value="UniProtKB-KW"/>
</dbReference>
<evidence type="ECO:0000313" key="5">
    <source>
        <dbReference type="EMBL" id="SHJ98672.1"/>
    </source>
</evidence>
<feature type="compositionally biased region" description="Basic residues" evidence="4">
    <location>
        <begin position="1"/>
        <end position="12"/>
    </location>
</feature>
<proteinExistence type="inferred from homology"/>
<dbReference type="InterPro" id="IPR030826">
    <property type="entry name" value="Ribosomal_bTHX/bTHXc/bTHXm"/>
</dbReference>
<dbReference type="Pfam" id="PF17070">
    <property type="entry name" value="Thx"/>
    <property type="match status" value="1"/>
</dbReference>
<evidence type="ECO:0000256" key="3">
    <source>
        <dbReference type="ARBA" id="ARBA00023274"/>
    </source>
</evidence>
<dbReference type="NCBIfam" id="TIGR04560">
    <property type="entry name" value="ribo_THX"/>
    <property type="match status" value="1"/>
</dbReference>
<dbReference type="GO" id="GO:1990904">
    <property type="term" value="C:ribonucleoprotein complex"/>
    <property type="evidence" value="ECO:0007669"/>
    <property type="project" value="UniProtKB-KW"/>
</dbReference>
<keyword evidence="2 5" id="KW-0689">Ribosomal protein</keyword>
<evidence type="ECO:0000256" key="2">
    <source>
        <dbReference type="ARBA" id="ARBA00022980"/>
    </source>
</evidence>
<dbReference type="Proteomes" id="UP000184172">
    <property type="component" value="Unassembled WGS sequence"/>
</dbReference>
<keyword evidence="6" id="KW-1185">Reference proteome</keyword>
<evidence type="ECO:0000313" key="6">
    <source>
        <dbReference type="Proteomes" id="UP000184172"/>
    </source>
</evidence>
<dbReference type="AlphaFoldDB" id="A0A1M6NSV3"/>
<keyword evidence="3" id="KW-0687">Ribonucleoprotein</keyword>
<dbReference type="STRING" id="797419.SAMN05216556_12633"/>
<evidence type="ECO:0000256" key="4">
    <source>
        <dbReference type="SAM" id="MobiDB-lite"/>
    </source>
</evidence>
<organism evidence="5 6">
    <name type="scientific">Aequorivita viscosa</name>
    <dbReference type="NCBI Taxonomy" id="797419"/>
    <lineage>
        <taxon>Bacteria</taxon>
        <taxon>Pseudomonadati</taxon>
        <taxon>Bacteroidota</taxon>
        <taxon>Flavobacteriia</taxon>
        <taxon>Flavobacteriales</taxon>
        <taxon>Flavobacteriaceae</taxon>
        <taxon>Aequorivita</taxon>
    </lineage>
</organism>
<dbReference type="EMBL" id="FQYV01000038">
    <property type="protein sequence ID" value="SHJ98672.1"/>
    <property type="molecule type" value="Genomic_DNA"/>
</dbReference>
<reference evidence="6" key="1">
    <citation type="submission" date="2016-11" db="EMBL/GenBank/DDBJ databases">
        <authorList>
            <person name="Varghese N."/>
            <person name="Submissions S."/>
        </authorList>
    </citation>
    <scope>NUCLEOTIDE SEQUENCE [LARGE SCALE GENOMIC DNA]</scope>
    <source>
        <strain evidence="6">DSM 26349</strain>
    </source>
</reference>
<dbReference type="OrthoDB" id="965797at2"/>
<protein>
    <submittedName>
        <fullName evidence="5">RPS31 30S ribosomal protein S31</fullName>
    </submittedName>
</protein>
<name>A0A1M6NSV3_9FLAO</name>
<comment type="similarity">
    <text evidence="1">Belongs to the bacterial ribosomal protein bTHX family.</text>
</comment>
<dbReference type="InterPro" id="IPR031414">
    <property type="entry name" value="Ribosomal_bTHX"/>
</dbReference>
<dbReference type="RefSeq" id="WP_073221841.1">
    <property type="nucleotide sequence ID" value="NZ_FNNS01000026.1"/>
</dbReference>
<feature type="region of interest" description="Disordered" evidence="4">
    <location>
        <begin position="1"/>
        <end position="43"/>
    </location>
</feature>
<sequence length="43" mass="4801">MGKGDKKTKRGKISISSYGKLRPRRKKFTVRPSPTKGAQKPEA</sequence>
<evidence type="ECO:0000256" key="1">
    <source>
        <dbReference type="ARBA" id="ARBA00010834"/>
    </source>
</evidence>
<accession>A0A1M6NSV3</accession>
<gene>
    <name evidence="5" type="ORF">SAMN04487908_1387</name>
</gene>